<evidence type="ECO:0000259" key="4">
    <source>
        <dbReference type="Pfam" id="PF00188"/>
    </source>
</evidence>
<name>A0A9X3M4Q1_9CORY</name>
<gene>
    <name evidence="5" type="ORF">L8U58_00090</name>
</gene>
<feature type="transmembrane region" description="Helical" evidence="2">
    <location>
        <begin position="56"/>
        <end position="76"/>
    </location>
</feature>
<protein>
    <submittedName>
        <fullName evidence="5">CAP domain-containing protein</fullName>
    </submittedName>
</protein>
<keyword evidence="2" id="KW-0472">Membrane</keyword>
<keyword evidence="6" id="KW-1185">Reference proteome</keyword>
<feature type="domain" description="SCP" evidence="4">
    <location>
        <begin position="129"/>
        <end position="218"/>
    </location>
</feature>
<dbReference type="Pfam" id="PF00188">
    <property type="entry name" value="CAP"/>
    <property type="match status" value="1"/>
</dbReference>
<dbReference type="AlphaFoldDB" id="A0A9X3M4Q1"/>
<keyword evidence="3" id="KW-0732">Signal</keyword>
<keyword evidence="2" id="KW-1133">Transmembrane helix</keyword>
<evidence type="ECO:0000313" key="6">
    <source>
        <dbReference type="Proteomes" id="UP001146505"/>
    </source>
</evidence>
<accession>A0A9X3M4Q1</accession>
<evidence type="ECO:0000256" key="1">
    <source>
        <dbReference type="SAM" id="MobiDB-lite"/>
    </source>
</evidence>
<feature type="region of interest" description="Disordered" evidence="1">
    <location>
        <begin position="79"/>
        <end position="98"/>
    </location>
</feature>
<dbReference type="EMBL" id="JAKMUV010000001">
    <property type="protein sequence ID" value="MCZ9303954.1"/>
    <property type="molecule type" value="Genomic_DNA"/>
</dbReference>
<comment type="caution">
    <text evidence="5">The sequence shown here is derived from an EMBL/GenBank/DDBJ whole genome shotgun (WGS) entry which is preliminary data.</text>
</comment>
<dbReference type="CDD" id="cd05379">
    <property type="entry name" value="CAP_bacterial"/>
    <property type="match status" value="1"/>
</dbReference>
<reference evidence="5" key="1">
    <citation type="submission" date="2022-02" db="EMBL/GenBank/DDBJ databases">
        <title>Corynebacterium sp. from urogenital microbiome.</title>
        <authorList>
            <person name="Cappelli E.A."/>
            <person name="Ribeiro T.G."/>
            <person name="Peixe L."/>
        </authorList>
    </citation>
    <scope>NUCLEOTIDE SEQUENCE</scope>
    <source>
        <strain evidence="5">C9Ua_112</strain>
    </source>
</reference>
<evidence type="ECO:0000256" key="2">
    <source>
        <dbReference type="SAM" id="Phobius"/>
    </source>
</evidence>
<dbReference type="RefSeq" id="WP_269954403.1">
    <property type="nucleotide sequence ID" value="NZ_JAKMUV010000001.1"/>
</dbReference>
<dbReference type="InterPro" id="IPR014044">
    <property type="entry name" value="CAP_dom"/>
</dbReference>
<dbReference type="Gene3D" id="3.40.33.10">
    <property type="entry name" value="CAP"/>
    <property type="match status" value="1"/>
</dbReference>
<dbReference type="InterPro" id="IPR035940">
    <property type="entry name" value="CAP_sf"/>
</dbReference>
<evidence type="ECO:0000313" key="5">
    <source>
        <dbReference type="EMBL" id="MCZ9303954.1"/>
    </source>
</evidence>
<dbReference type="Proteomes" id="UP001146505">
    <property type="component" value="Unassembled WGS sequence"/>
</dbReference>
<organism evidence="5 6">
    <name type="scientific">Corynebacterium macclintockiae</name>
    <dbReference type="NCBI Taxonomy" id="2913501"/>
    <lineage>
        <taxon>Bacteria</taxon>
        <taxon>Bacillati</taxon>
        <taxon>Actinomycetota</taxon>
        <taxon>Actinomycetes</taxon>
        <taxon>Mycobacteriales</taxon>
        <taxon>Corynebacteriaceae</taxon>
        <taxon>Corynebacterium</taxon>
    </lineage>
</organism>
<dbReference type="SUPFAM" id="SSF55797">
    <property type="entry name" value="PR-1-like"/>
    <property type="match status" value="1"/>
</dbReference>
<dbReference type="GeneID" id="301811921"/>
<keyword evidence="2" id="KW-0812">Transmembrane</keyword>
<feature type="chain" id="PRO_5040969801" evidence="3">
    <location>
        <begin position="25"/>
        <end position="225"/>
    </location>
</feature>
<sequence>MRKTTKKALSIGLSVGLVFAGVHAVDEPEVRAETVSTSAQGVPAPPALSLELDPRILSAVSFGVIALIVTIVSAVMNKSGGNNSSGNSGGTATNPPTDERAYLANLRSDFISQLRAHRTANDFPGNKINPVKPIHYDDALNSYADGWSSTMARTQDYNHGPKISGRVCQENLMMHYSAPSAEDLMNAWKNSPGHNQTMLVSEYKDIGLSTKFGNGAYYSTLIMCR</sequence>
<proteinExistence type="predicted"/>
<feature type="signal peptide" evidence="3">
    <location>
        <begin position="1"/>
        <end position="24"/>
    </location>
</feature>
<evidence type="ECO:0000256" key="3">
    <source>
        <dbReference type="SAM" id="SignalP"/>
    </source>
</evidence>